<proteinExistence type="predicted"/>
<dbReference type="SUPFAM" id="SSF53098">
    <property type="entry name" value="Ribonuclease H-like"/>
    <property type="match status" value="1"/>
</dbReference>
<dbReference type="InterPro" id="IPR002156">
    <property type="entry name" value="RNaseH_domain"/>
</dbReference>
<feature type="domain" description="RNase H type-1" evidence="2">
    <location>
        <begin position="40"/>
        <end position="169"/>
    </location>
</feature>
<evidence type="ECO:0000256" key="1">
    <source>
        <dbReference type="SAM" id="MobiDB-lite"/>
    </source>
</evidence>
<dbReference type="AlphaFoldDB" id="A0AAV2D7P7"/>
<dbReference type="InterPro" id="IPR036397">
    <property type="entry name" value="RNaseH_sf"/>
</dbReference>
<evidence type="ECO:0000313" key="4">
    <source>
        <dbReference type="Proteomes" id="UP001497516"/>
    </source>
</evidence>
<name>A0AAV2D7P7_9ROSI</name>
<evidence type="ECO:0000313" key="3">
    <source>
        <dbReference type="EMBL" id="CAL1369503.1"/>
    </source>
</evidence>
<dbReference type="EMBL" id="OZ034815">
    <property type="protein sequence ID" value="CAL1369503.1"/>
    <property type="molecule type" value="Genomic_DNA"/>
</dbReference>
<dbReference type="PANTHER" id="PTHR48475">
    <property type="entry name" value="RIBONUCLEASE H"/>
    <property type="match status" value="1"/>
</dbReference>
<dbReference type="InterPro" id="IPR012337">
    <property type="entry name" value="RNaseH-like_sf"/>
</dbReference>
<reference evidence="3 4" key="1">
    <citation type="submission" date="2024-04" db="EMBL/GenBank/DDBJ databases">
        <authorList>
            <person name="Fracassetti M."/>
        </authorList>
    </citation>
    <scope>NUCLEOTIDE SEQUENCE [LARGE SCALE GENOMIC DNA]</scope>
</reference>
<dbReference type="PANTHER" id="PTHR48475:SF2">
    <property type="entry name" value="RIBONUCLEASE H"/>
    <property type="match status" value="1"/>
</dbReference>
<dbReference type="Pfam" id="PF13456">
    <property type="entry name" value="RVT_3"/>
    <property type="match status" value="1"/>
</dbReference>
<evidence type="ECO:0000259" key="2">
    <source>
        <dbReference type="PROSITE" id="PS50879"/>
    </source>
</evidence>
<feature type="region of interest" description="Disordered" evidence="1">
    <location>
        <begin position="179"/>
        <end position="208"/>
    </location>
</feature>
<dbReference type="Proteomes" id="UP001497516">
    <property type="component" value="Chromosome 2"/>
</dbReference>
<organism evidence="3 4">
    <name type="scientific">Linum trigynum</name>
    <dbReference type="NCBI Taxonomy" id="586398"/>
    <lineage>
        <taxon>Eukaryota</taxon>
        <taxon>Viridiplantae</taxon>
        <taxon>Streptophyta</taxon>
        <taxon>Embryophyta</taxon>
        <taxon>Tracheophyta</taxon>
        <taxon>Spermatophyta</taxon>
        <taxon>Magnoliopsida</taxon>
        <taxon>eudicotyledons</taxon>
        <taxon>Gunneridae</taxon>
        <taxon>Pentapetalae</taxon>
        <taxon>rosids</taxon>
        <taxon>fabids</taxon>
        <taxon>Malpighiales</taxon>
        <taxon>Linaceae</taxon>
        <taxon>Linum</taxon>
    </lineage>
</organism>
<dbReference type="PROSITE" id="PS50879">
    <property type="entry name" value="RNASE_H_1"/>
    <property type="match status" value="1"/>
</dbReference>
<sequence>MVKWAVELSEYDIRYAPRPAIKAQILADFIAEGVTLETTPEGVWEVYVDGATSKHGAGKGVVVRTPTGVVHEIAIWFGALKTNNAAEYEAILAGMTAANDLGPRTIMVLSDSSLAVNQLNGAFDAKEDALAHYMERVKQRANAFEAVTYVQIPREENMHADALSKLATATDFESTRLVSVQKEEEETRQGLWSTPLKQHRTMTGEHRS</sequence>
<dbReference type="Gene3D" id="3.30.420.10">
    <property type="entry name" value="Ribonuclease H-like superfamily/Ribonuclease H"/>
    <property type="match status" value="1"/>
</dbReference>
<keyword evidence="4" id="KW-1185">Reference proteome</keyword>
<protein>
    <recommendedName>
        <fullName evidence="2">RNase H type-1 domain-containing protein</fullName>
    </recommendedName>
</protein>
<dbReference type="CDD" id="cd09279">
    <property type="entry name" value="RNase_HI_like"/>
    <property type="match status" value="1"/>
</dbReference>
<gene>
    <name evidence="3" type="ORF">LTRI10_LOCUS12079</name>
</gene>
<accession>A0AAV2D7P7</accession>
<dbReference type="GO" id="GO:0004523">
    <property type="term" value="F:RNA-DNA hybrid ribonuclease activity"/>
    <property type="evidence" value="ECO:0007669"/>
    <property type="project" value="InterPro"/>
</dbReference>
<dbReference type="GO" id="GO:0003676">
    <property type="term" value="F:nucleic acid binding"/>
    <property type="evidence" value="ECO:0007669"/>
    <property type="project" value="InterPro"/>
</dbReference>